<proteinExistence type="inferred from homology"/>
<dbReference type="InterPro" id="IPR035906">
    <property type="entry name" value="MetI-like_sf"/>
</dbReference>
<sequence>MGNWERLVWNQRDVLLQGLQVTIEICAIAFAVAIVMGLGLALIRLYVRPLRWIAGFWIEYCRATPIFVQLMWVNYVWPELIGWPTSFYTAGWVALALQSSGYLAETFRAGIENIGRGQREAAAAVGMSPVLAFRRIVLPQVLVMIAPTIVTQFTVIVKSSTLVSVITVQDLMFQSQKLVNVWYEPIEILTATAALYILFIFAVSALGKALADRLRLRYGLGT</sequence>
<dbReference type="CDD" id="cd06261">
    <property type="entry name" value="TM_PBP2"/>
    <property type="match status" value="1"/>
</dbReference>
<dbReference type="EMBL" id="RJKX01000011">
    <property type="protein sequence ID" value="ROQ01958.1"/>
    <property type="molecule type" value="Genomic_DNA"/>
</dbReference>
<name>A0A3N1MEH2_9PROT</name>
<evidence type="ECO:0000313" key="13">
    <source>
        <dbReference type="Proteomes" id="UP000278222"/>
    </source>
</evidence>
<evidence type="ECO:0000256" key="4">
    <source>
        <dbReference type="ARBA" id="ARBA00022448"/>
    </source>
</evidence>
<comment type="caution">
    <text evidence="12">The sequence shown here is derived from an EMBL/GenBank/DDBJ whole genome shotgun (WGS) entry which is preliminary data.</text>
</comment>
<comment type="similarity">
    <text evidence="3">Belongs to the binding-protein-dependent transport system permease family. HisMQ subfamily.</text>
</comment>
<dbReference type="InterPro" id="IPR000515">
    <property type="entry name" value="MetI-like"/>
</dbReference>
<evidence type="ECO:0000256" key="3">
    <source>
        <dbReference type="ARBA" id="ARBA00010072"/>
    </source>
</evidence>
<evidence type="ECO:0000256" key="10">
    <source>
        <dbReference type="RuleBase" id="RU363032"/>
    </source>
</evidence>
<dbReference type="PANTHER" id="PTHR30614">
    <property type="entry name" value="MEMBRANE COMPONENT OF AMINO ACID ABC TRANSPORTER"/>
    <property type="match status" value="1"/>
</dbReference>
<keyword evidence="8 10" id="KW-1133">Transmembrane helix</keyword>
<dbReference type="PROSITE" id="PS50928">
    <property type="entry name" value="ABC_TM1"/>
    <property type="match status" value="1"/>
</dbReference>
<evidence type="ECO:0000256" key="8">
    <source>
        <dbReference type="ARBA" id="ARBA00022989"/>
    </source>
</evidence>
<keyword evidence="5" id="KW-1003">Cell membrane</keyword>
<dbReference type="InterPro" id="IPR010065">
    <property type="entry name" value="AA_ABC_transptr_permease_3TM"/>
</dbReference>
<evidence type="ECO:0000256" key="5">
    <source>
        <dbReference type="ARBA" id="ARBA00022475"/>
    </source>
</evidence>
<feature type="transmembrane region" description="Helical" evidence="10">
    <location>
        <begin position="141"/>
        <end position="168"/>
    </location>
</feature>
<feature type="transmembrane region" description="Helical" evidence="10">
    <location>
        <begin position="20"/>
        <end position="43"/>
    </location>
</feature>
<dbReference type="Gene3D" id="1.10.3720.10">
    <property type="entry name" value="MetI-like"/>
    <property type="match status" value="1"/>
</dbReference>
<keyword evidence="7" id="KW-0029">Amino-acid transport</keyword>
<dbReference type="OrthoDB" id="7190458at2"/>
<evidence type="ECO:0000256" key="9">
    <source>
        <dbReference type="ARBA" id="ARBA00023136"/>
    </source>
</evidence>
<dbReference type="InterPro" id="IPR043429">
    <property type="entry name" value="ArtM/GltK/GlnP/TcyL/YhdX-like"/>
</dbReference>
<evidence type="ECO:0000256" key="7">
    <source>
        <dbReference type="ARBA" id="ARBA00022970"/>
    </source>
</evidence>
<protein>
    <submittedName>
        <fullName evidence="12">Polar amino acid transport system permease protein</fullName>
    </submittedName>
</protein>
<dbReference type="GO" id="GO:0043190">
    <property type="term" value="C:ATP-binding cassette (ABC) transporter complex"/>
    <property type="evidence" value="ECO:0007669"/>
    <property type="project" value="InterPro"/>
</dbReference>
<feature type="transmembrane region" description="Helical" evidence="10">
    <location>
        <begin position="188"/>
        <end position="207"/>
    </location>
</feature>
<evidence type="ECO:0000313" key="12">
    <source>
        <dbReference type="EMBL" id="ROQ01958.1"/>
    </source>
</evidence>
<keyword evidence="13" id="KW-1185">Reference proteome</keyword>
<gene>
    <name evidence="12" type="ORF">EDC65_1145</name>
</gene>
<reference evidence="12 13" key="1">
    <citation type="submission" date="2018-11" db="EMBL/GenBank/DDBJ databases">
        <title>Genomic Encyclopedia of Type Strains, Phase IV (KMG-IV): sequencing the most valuable type-strain genomes for metagenomic binning, comparative biology and taxonomic classification.</title>
        <authorList>
            <person name="Goeker M."/>
        </authorList>
    </citation>
    <scope>NUCLEOTIDE SEQUENCE [LARGE SCALE GENOMIC DNA]</scope>
    <source>
        <strain evidence="12 13">DSM 5900</strain>
    </source>
</reference>
<comment type="function">
    <text evidence="1">Part of the binding-protein-dependent transport system for glutamine; probably responsible for the translocation of the substrate across the membrane.</text>
</comment>
<evidence type="ECO:0000256" key="6">
    <source>
        <dbReference type="ARBA" id="ARBA00022692"/>
    </source>
</evidence>
<keyword evidence="4 10" id="KW-0813">Transport</keyword>
<dbReference type="AlphaFoldDB" id="A0A3N1MEH2"/>
<dbReference type="GO" id="GO:0022857">
    <property type="term" value="F:transmembrane transporter activity"/>
    <property type="evidence" value="ECO:0007669"/>
    <property type="project" value="InterPro"/>
</dbReference>
<dbReference type="Pfam" id="PF00528">
    <property type="entry name" value="BPD_transp_1"/>
    <property type="match status" value="1"/>
</dbReference>
<organism evidence="12 13">
    <name type="scientific">Stella humosa</name>
    <dbReference type="NCBI Taxonomy" id="94"/>
    <lineage>
        <taxon>Bacteria</taxon>
        <taxon>Pseudomonadati</taxon>
        <taxon>Pseudomonadota</taxon>
        <taxon>Alphaproteobacteria</taxon>
        <taxon>Rhodospirillales</taxon>
        <taxon>Stellaceae</taxon>
        <taxon>Stella</taxon>
    </lineage>
</organism>
<dbReference type="SUPFAM" id="SSF161098">
    <property type="entry name" value="MetI-like"/>
    <property type="match status" value="1"/>
</dbReference>
<comment type="subcellular location">
    <subcellularLocation>
        <location evidence="2">Cell inner membrane</location>
        <topology evidence="2">Multi-pass membrane protein</topology>
    </subcellularLocation>
    <subcellularLocation>
        <location evidence="10">Cell membrane</location>
        <topology evidence="10">Multi-pass membrane protein</topology>
    </subcellularLocation>
</comment>
<evidence type="ECO:0000256" key="2">
    <source>
        <dbReference type="ARBA" id="ARBA00004429"/>
    </source>
</evidence>
<evidence type="ECO:0000256" key="1">
    <source>
        <dbReference type="ARBA" id="ARBA00003159"/>
    </source>
</evidence>
<dbReference type="NCBIfam" id="TIGR01726">
    <property type="entry name" value="HEQRo_perm_3TM"/>
    <property type="match status" value="1"/>
</dbReference>
<accession>A0A3N1MEH2</accession>
<keyword evidence="9 10" id="KW-0472">Membrane</keyword>
<keyword evidence="6 10" id="KW-0812">Transmembrane</keyword>
<dbReference type="GO" id="GO:0006865">
    <property type="term" value="P:amino acid transport"/>
    <property type="evidence" value="ECO:0007669"/>
    <property type="project" value="UniProtKB-KW"/>
</dbReference>
<dbReference type="PANTHER" id="PTHR30614:SF20">
    <property type="entry name" value="GLUTAMINE TRANSPORT SYSTEM PERMEASE PROTEIN GLNP"/>
    <property type="match status" value="1"/>
</dbReference>
<dbReference type="RefSeq" id="WP_123688664.1">
    <property type="nucleotide sequence ID" value="NZ_AP019700.1"/>
</dbReference>
<feature type="domain" description="ABC transmembrane type-1" evidence="11">
    <location>
        <begin position="19"/>
        <end position="207"/>
    </location>
</feature>
<evidence type="ECO:0000259" key="11">
    <source>
        <dbReference type="PROSITE" id="PS50928"/>
    </source>
</evidence>
<dbReference type="Proteomes" id="UP000278222">
    <property type="component" value="Unassembled WGS sequence"/>
</dbReference>